<protein>
    <recommendedName>
        <fullName evidence="4">C3HC-type domain-containing protein</fullName>
    </recommendedName>
</protein>
<feature type="compositionally biased region" description="Basic and acidic residues" evidence="3">
    <location>
        <begin position="511"/>
        <end position="529"/>
    </location>
</feature>
<keyword evidence="6" id="KW-1185">Reference proteome</keyword>
<feature type="compositionally biased region" description="Polar residues" evidence="3">
    <location>
        <begin position="530"/>
        <end position="546"/>
    </location>
</feature>
<feature type="region of interest" description="Disordered" evidence="3">
    <location>
        <begin position="488"/>
        <end position="553"/>
    </location>
</feature>
<dbReference type="STRING" id="3983.A0A2C9WGX7"/>
<evidence type="ECO:0000313" key="5">
    <source>
        <dbReference type="EMBL" id="OAY59303.1"/>
    </source>
</evidence>
<dbReference type="OMA" id="PSAIEYM"/>
<feature type="domain" description="C3HC-type" evidence="4">
    <location>
        <begin position="76"/>
        <end position="201"/>
    </location>
</feature>
<dbReference type="AlphaFoldDB" id="A0A2C9WGX7"/>
<gene>
    <name evidence="5" type="ORF">MANES_01G021800v8</name>
</gene>
<dbReference type="InterPro" id="IPR012935">
    <property type="entry name" value="NuBaID_N"/>
</dbReference>
<dbReference type="EMBL" id="CM004387">
    <property type="protein sequence ID" value="OAY59303.1"/>
    <property type="molecule type" value="Genomic_DNA"/>
</dbReference>
<dbReference type="GO" id="GO:0005634">
    <property type="term" value="C:nucleus"/>
    <property type="evidence" value="ECO:0000318"/>
    <property type="project" value="GO_Central"/>
</dbReference>
<reference evidence="6" key="1">
    <citation type="journal article" date="2016" name="Nat. Biotechnol.">
        <title>Sequencing wild and cultivated cassava and related species reveals extensive interspecific hybridization and genetic diversity.</title>
        <authorList>
            <person name="Bredeson J.V."/>
            <person name="Lyons J.B."/>
            <person name="Prochnik S.E."/>
            <person name="Wu G.A."/>
            <person name="Ha C.M."/>
            <person name="Edsinger-Gonzales E."/>
            <person name="Grimwood J."/>
            <person name="Schmutz J."/>
            <person name="Rabbi I.Y."/>
            <person name="Egesi C."/>
            <person name="Nauluvula P."/>
            <person name="Lebot V."/>
            <person name="Ndunguru J."/>
            <person name="Mkamilo G."/>
            <person name="Bart R.S."/>
            <person name="Setter T.L."/>
            <person name="Gleadow R.M."/>
            <person name="Kulakow P."/>
            <person name="Ferguson M.E."/>
            <person name="Rounsley S."/>
            <person name="Rokhsar D.S."/>
        </authorList>
    </citation>
    <scope>NUCLEOTIDE SEQUENCE [LARGE SCALE GENOMIC DNA]</scope>
    <source>
        <strain evidence="6">cv. AM560-2</strain>
    </source>
</reference>
<comment type="caution">
    <text evidence="5">The sequence shown here is derived from an EMBL/GenBank/DDBJ whole genome shotgun (WGS) entry which is preliminary data.</text>
</comment>
<keyword evidence="2" id="KW-0539">Nucleus</keyword>
<dbReference type="Proteomes" id="UP000091857">
    <property type="component" value="Chromosome 1"/>
</dbReference>
<sequence length="716" mass="77997">MADDPEKRFHSIMDKLFHAPKSLSNPSSSSGVELSRGKKRPNPESALALVEPRTRGDVVGSSQRSLAPADAPLCRPWDRGDLMRRMATFKSMTWFAKPKVVSAVNCARRGWINLDMDIIGCEACGARLLFSTPSSWTQQQVEKAAMVFSLKLDNGHKLLCPWIDNACDERLAEFPPTPPPVLVDKFRERSSALLQLLGLPMISSSALEYMKSSQLEEFLRQAPTLDCGNGSIKISQVEYPGNESEAYSANLYYQAQKLISLCGWEPRLLPYVVDCKAKPKKRIKDANTLNSSHIFTNGQNTSIGFYSATTNENAEATEDFNAPGGLQADPHSIVLDCKLCGASVGLWTFSTVPRPVELFRLVGYTEVNSRKNYGQDSENESQVNDRQVINSSSNGVLSSIDRPSTLNFTIAGGPPPTKQNFKATISLPVIGRNLRARFSHDSGFRDHTFNDLEPQSRPDKYLCMEESSITENFGEQVSLPESVGMLKSKTTDQGQCSSASGDQSSCLNIENGKKGSDLRKDSDSNRECTTESTADAAQGFDQSNRLPENALNVGSLDSPAGSLGSSQIIVSSMSGPGATVTAGNGNSTRDSLALVTSEGGNQQQVPGADVLCGKDVNLKIDLTKGKELKEISDEGMEFDPIRQHRHFCPWIVSTESWAAGWKQTLSALFRLKDLSSPSTKSPSSTSTVKVDDPITSVRKLFMSPSAKKMKPTRGSS</sequence>
<name>A0A2C9WGX7_MANES</name>
<evidence type="ECO:0000313" key="6">
    <source>
        <dbReference type="Proteomes" id="UP000091857"/>
    </source>
</evidence>
<dbReference type="PANTHER" id="PTHR15835">
    <property type="entry name" value="NUCLEAR-INTERACTING PARTNER OF ALK"/>
    <property type="match status" value="1"/>
</dbReference>
<comment type="subcellular location">
    <subcellularLocation>
        <location evidence="1">Nucleus</location>
    </subcellularLocation>
</comment>
<accession>A0A2C9WGX7</accession>
<evidence type="ECO:0000256" key="1">
    <source>
        <dbReference type="ARBA" id="ARBA00004123"/>
    </source>
</evidence>
<organism evidence="5 6">
    <name type="scientific">Manihot esculenta</name>
    <name type="common">Cassava</name>
    <name type="synonym">Jatropha manihot</name>
    <dbReference type="NCBI Taxonomy" id="3983"/>
    <lineage>
        <taxon>Eukaryota</taxon>
        <taxon>Viridiplantae</taxon>
        <taxon>Streptophyta</taxon>
        <taxon>Embryophyta</taxon>
        <taxon>Tracheophyta</taxon>
        <taxon>Spermatophyta</taxon>
        <taxon>Magnoliopsida</taxon>
        <taxon>eudicotyledons</taxon>
        <taxon>Gunneridae</taxon>
        <taxon>Pentapetalae</taxon>
        <taxon>rosids</taxon>
        <taxon>fabids</taxon>
        <taxon>Malpighiales</taxon>
        <taxon>Euphorbiaceae</taxon>
        <taxon>Crotonoideae</taxon>
        <taxon>Manihoteae</taxon>
        <taxon>Manihot</taxon>
    </lineage>
</organism>
<dbReference type="OrthoDB" id="614844at2759"/>
<dbReference type="GO" id="GO:0008270">
    <property type="term" value="F:zinc ion binding"/>
    <property type="evidence" value="ECO:0007669"/>
    <property type="project" value="InterPro"/>
</dbReference>
<evidence type="ECO:0000256" key="2">
    <source>
        <dbReference type="ARBA" id="ARBA00023242"/>
    </source>
</evidence>
<dbReference type="Gramene" id="Manes.01G021800.1.v8.1">
    <property type="protein sequence ID" value="Manes.01G021800.1.v8.1.CDS"/>
    <property type="gene ID" value="Manes.01G021800.v8.1"/>
</dbReference>
<evidence type="ECO:0000259" key="4">
    <source>
        <dbReference type="Pfam" id="PF07967"/>
    </source>
</evidence>
<proteinExistence type="predicted"/>
<dbReference type="PANTHER" id="PTHR15835:SF6">
    <property type="entry name" value="ZINC FINGER C3HC-TYPE PROTEIN 1"/>
    <property type="match status" value="1"/>
</dbReference>
<dbReference type="Pfam" id="PF07967">
    <property type="entry name" value="zf-C3HC"/>
    <property type="match status" value="1"/>
</dbReference>
<feature type="compositionally biased region" description="Low complexity" evidence="3">
    <location>
        <begin position="22"/>
        <end position="34"/>
    </location>
</feature>
<feature type="compositionally biased region" description="Polar residues" evidence="3">
    <location>
        <begin position="491"/>
        <end position="508"/>
    </location>
</feature>
<evidence type="ECO:0000256" key="3">
    <source>
        <dbReference type="SAM" id="MobiDB-lite"/>
    </source>
</evidence>
<feature type="region of interest" description="Disordered" evidence="3">
    <location>
        <begin position="17"/>
        <end position="46"/>
    </location>
</feature>